<dbReference type="EMBL" id="JAHJDP010000097">
    <property type="protein sequence ID" value="MBU2692626.1"/>
    <property type="molecule type" value="Genomic_DNA"/>
</dbReference>
<feature type="domain" description="Serpin" evidence="3">
    <location>
        <begin position="56"/>
        <end position="415"/>
    </location>
</feature>
<dbReference type="SMART" id="SM00093">
    <property type="entry name" value="SERPIN"/>
    <property type="match status" value="1"/>
</dbReference>
<comment type="caution">
    <text evidence="4">The sequence shown here is derived from an EMBL/GenBank/DDBJ whole genome shotgun (WGS) entry which is preliminary data.</text>
</comment>
<dbReference type="Proteomes" id="UP000777784">
    <property type="component" value="Unassembled WGS sequence"/>
</dbReference>
<organism evidence="4 5">
    <name type="scientific">Eiseniibacteriota bacterium</name>
    <dbReference type="NCBI Taxonomy" id="2212470"/>
    <lineage>
        <taxon>Bacteria</taxon>
        <taxon>Candidatus Eiseniibacteriota</taxon>
    </lineage>
</organism>
<dbReference type="InterPro" id="IPR036186">
    <property type="entry name" value="Serpin_sf"/>
</dbReference>
<evidence type="ECO:0000313" key="5">
    <source>
        <dbReference type="Proteomes" id="UP000777784"/>
    </source>
</evidence>
<name>A0A948RZ40_UNCEI</name>
<dbReference type="PANTHER" id="PTHR11461:SF211">
    <property type="entry name" value="GH10112P-RELATED"/>
    <property type="match status" value="1"/>
</dbReference>
<feature type="chain" id="PRO_5036938187" evidence="2">
    <location>
        <begin position="23"/>
        <end position="418"/>
    </location>
</feature>
<dbReference type="InterPro" id="IPR042178">
    <property type="entry name" value="Serpin_sf_1"/>
</dbReference>
<protein>
    <submittedName>
        <fullName evidence="4">Serpin family protein</fullName>
    </submittedName>
</protein>
<keyword evidence="2" id="KW-0732">Signal</keyword>
<dbReference type="Gene3D" id="2.30.39.10">
    <property type="entry name" value="Alpha-1-antitrypsin, domain 1"/>
    <property type="match status" value="1"/>
</dbReference>
<dbReference type="InterPro" id="IPR023795">
    <property type="entry name" value="Serpin_CS"/>
</dbReference>
<comment type="similarity">
    <text evidence="1">Belongs to the serpin family.</text>
</comment>
<feature type="signal peptide" evidence="2">
    <location>
        <begin position="1"/>
        <end position="22"/>
    </location>
</feature>
<evidence type="ECO:0000259" key="3">
    <source>
        <dbReference type="SMART" id="SM00093"/>
    </source>
</evidence>
<dbReference type="GO" id="GO:0005615">
    <property type="term" value="C:extracellular space"/>
    <property type="evidence" value="ECO:0007669"/>
    <property type="project" value="InterPro"/>
</dbReference>
<dbReference type="PANTHER" id="PTHR11461">
    <property type="entry name" value="SERINE PROTEASE INHIBITOR, SERPIN"/>
    <property type="match status" value="1"/>
</dbReference>
<dbReference type="AlphaFoldDB" id="A0A948RZ40"/>
<reference evidence="4" key="1">
    <citation type="submission" date="2021-05" db="EMBL/GenBank/DDBJ databases">
        <title>Energy efficiency and biological interactions define the core microbiome of deep oligotrophic groundwater.</title>
        <authorList>
            <person name="Mehrshad M."/>
            <person name="Lopez-Fernandez M."/>
            <person name="Bell E."/>
            <person name="Bernier-Latmani R."/>
            <person name="Bertilsson S."/>
            <person name="Dopson M."/>
        </authorList>
    </citation>
    <scope>NUCLEOTIDE SEQUENCE</scope>
    <source>
        <strain evidence="4">Modern_marine.mb.64</strain>
    </source>
</reference>
<dbReference type="Gene3D" id="3.30.497.10">
    <property type="entry name" value="Antithrombin, subunit I, domain 2"/>
    <property type="match status" value="1"/>
</dbReference>
<dbReference type="SUPFAM" id="SSF56574">
    <property type="entry name" value="Serpins"/>
    <property type="match status" value="1"/>
</dbReference>
<dbReference type="InterPro" id="IPR042185">
    <property type="entry name" value="Serpin_sf_2"/>
</dbReference>
<proteinExistence type="inferred from homology"/>
<dbReference type="Pfam" id="PF00079">
    <property type="entry name" value="Serpin"/>
    <property type="match status" value="1"/>
</dbReference>
<accession>A0A948RZ40</accession>
<evidence type="ECO:0000313" key="4">
    <source>
        <dbReference type="EMBL" id="MBU2692626.1"/>
    </source>
</evidence>
<evidence type="ECO:0000256" key="1">
    <source>
        <dbReference type="RuleBase" id="RU000411"/>
    </source>
</evidence>
<dbReference type="InterPro" id="IPR023796">
    <property type="entry name" value="Serpin_dom"/>
</dbReference>
<dbReference type="PROSITE" id="PS00284">
    <property type="entry name" value="SERPIN"/>
    <property type="match status" value="1"/>
</dbReference>
<dbReference type="GO" id="GO:0004867">
    <property type="term" value="F:serine-type endopeptidase inhibitor activity"/>
    <property type="evidence" value="ECO:0007669"/>
    <property type="project" value="InterPro"/>
</dbReference>
<evidence type="ECO:0000256" key="2">
    <source>
        <dbReference type="SAM" id="SignalP"/>
    </source>
</evidence>
<gene>
    <name evidence="4" type="ORF">KJ970_17055</name>
</gene>
<dbReference type="CDD" id="cd19590">
    <property type="entry name" value="serpin_thermopin-like"/>
    <property type="match status" value="1"/>
</dbReference>
<dbReference type="InterPro" id="IPR000215">
    <property type="entry name" value="Serpin_fam"/>
</dbReference>
<sequence length="418" mass="47529">MERSWFLCLLSLSLLIPLTSSNANLSESKNVFDGSQPRLAQEELIRQIADMNHFSLNLYLRLSRKPGNLFFSPYSVSETLAMTYAGARGETERQMSQVLNFPTDRERLHLIQAGSRKQREQYTSGGLRFSMANSVWGQRDHTFRADYIELIQKQYGALFTAVDFRSQTEEARQAINHWAEKETHSRTEDFIESSLLDTSTILVLADIIYFKGMWARRFPIENTAEADFHLSSDRRVKSLLMSQLTELRNYDFNDFQAVEIPYDGHDLSLVLLLPKEIDGLARLEAALTLDHLDDWLDKLGESRPKLVRITIPKLNLASRLELSAPLADLGMPDLFQSGHADLSGIDGSGALFVDSVIHQATIEIDEMGSEASSSTAAVIKKRERITDLRADHPFLFMILDRHTRTLLFMGRMIDPSRP</sequence>